<dbReference type="Proteomes" id="UP000282211">
    <property type="component" value="Unassembled WGS sequence"/>
</dbReference>
<sequence>MKRDPKLYRPNVGVAIFNEAGQIWLGKRFGEEGPYAWQCPQGGIDAGEKPSKAARRELFEETGLQGDCLEKLGKIEPWLYYDFTPEALKSKRKKWNFIGQRQKWFAFRYYGDGSDVDLTAHGEQEFSEWKWANLQSIPETVVPFKRAVYETLVTEFAAFAKPVNAPKS</sequence>
<dbReference type="InterPro" id="IPR000086">
    <property type="entry name" value="NUDIX_hydrolase_dom"/>
</dbReference>
<dbReference type="PANTHER" id="PTHR11839">
    <property type="entry name" value="UDP/ADP-SUGAR PYROPHOSPHATASE"/>
    <property type="match status" value="1"/>
</dbReference>
<organism evidence="6 7">
    <name type="scientific">Litorimonas taeanensis</name>
    <dbReference type="NCBI Taxonomy" id="568099"/>
    <lineage>
        <taxon>Bacteria</taxon>
        <taxon>Pseudomonadati</taxon>
        <taxon>Pseudomonadota</taxon>
        <taxon>Alphaproteobacteria</taxon>
        <taxon>Maricaulales</taxon>
        <taxon>Robiginitomaculaceae</taxon>
    </lineage>
</organism>
<dbReference type="EC" id="3.6.1.-" evidence="4"/>
<dbReference type="SUPFAM" id="SSF55811">
    <property type="entry name" value="Nudix"/>
    <property type="match status" value="1"/>
</dbReference>
<comment type="cofactor">
    <cofactor evidence="2">
        <name>Mg(2+)</name>
        <dbReference type="ChEBI" id="CHEBI:18420"/>
    </cofactor>
</comment>
<evidence type="ECO:0000256" key="3">
    <source>
        <dbReference type="ARBA" id="ARBA00022801"/>
    </source>
</evidence>
<dbReference type="GO" id="GO:0008893">
    <property type="term" value="F:guanosine-3',5'-bis(diphosphate) 3'-diphosphatase activity"/>
    <property type="evidence" value="ECO:0007669"/>
    <property type="project" value="TreeGrafter"/>
</dbReference>
<dbReference type="EMBL" id="RBII01000001">
    <property type="protein sequence ID" value="RKQ71018.1"/>
    <property type="molecule type" value="Genomic_DNA"/>
</dbReference>
<comment type="function">
    <text evidence="4">Accelerates the degradation of transcripts by removing pyrophosphate from the 5'-end of triphosphorylated RNA, leading to a more labile monophosphorylated state that can stimulate subsequent ribonuclease cleavage.</text>
</comment>
<protein>
    <recommendedName>
        <fullName evidence="4">RNA pyrophosphohydrolase</fullName>
        <ecNumber evidence="4">3.6.1.-</ecNumber>
    </recommendedName>
    <alternativeName>
        <fullName evidence="4">(Di)nucleoside polyphosphate hydrolase</fullName>
    </alternativeName>
</protein>
<dbReference type="PROSITE" id="PS51462">
    <property type="entry name" value="NUDIX"/>
    <property type="match status" value="1"/>
</dbReference>
<dbReference type="InterPro" id="IPR022927">
    <property type="entry name" value="RppH"/>
</dbReference>
<evidence type="ECO:0000259" key="5">
    <source>
        <dbReference type="PROSITE" id="PS51462"/>
    </source>
</evidence>
<dbReference type="GO" id="GO:0006753">
    <property type="term" value="P:nucleoside phosphate metabolic process"/>
    <property type="evidence" value="ECO:0007669"/>
    <property type="project" value="TreeGrafter"/>
</dbReference>
<feature type="short sequence motif" description="Nudix box" evidence="4">
    <location>
        <begin position="42"/>
        <end position="63"/>
    </location>
</feature>
<reference evidence="6 7" key="1">
    <citation type="submission" date="2018-10" db="EMBL/GenBank/DDBJ databases">
        <title>Genomic Encyclopedia of Type Strains, Phase IV (KMG-IV): sequencing the most valuable type-strain genomes for metagenomic binning, comparative biology and taxonomic classification.</title>
        <authorList>
            <person name="Goeker M."/>
        </authorList>
    </citation>
    <scope>NUCLEOTIDE SEQUENCE [LARGE SCALE GENOMIC DNA]</scope>
    <source>
        <strain evidence="6 7">DSM 22008</strain>
    </source>
</reference>
<dbReference type="PRINTS" id="PR00502">
    <property type="entry name" value="NUDIXFAMILY"/>
</dbReference>
<dbReference type="InterPro" id="IPR015797">
    <property type="entry name" value="NUDIX_hydrolase-like_dom_sf"/>
</dbReference>
<keyword evidence="3 4" id="KW-0378">Hydrolase</keyword>
<name>A0A420WJ45_9PROT</name>
<dbReference type="Gene3D" id="3.90.79.10">
    <property type="entry name" value="Nucleoside Triphosphate Pyrophosphohydrolase"/>
    <property type="match status" value="1"/>
</dbReference>
<dbReference type="OrthoDB" id="9816040at2"/>
<gene>
    <name evidence="4" type="primary">rppH</name>
    <name evidence="4" type="synonym">nudH</name>
    <name evidence="6" type="ORF">DES40_0326</name>
</gene>
<evidence type="ECO:0000256" key="1">
    <source>
        <dbReference type="ARBA" id="ARBA00001936"/>
    </source>
</evidence>
<dbReference type="HAMAP" id="MF_00298">
    <property type="entry name" value="Nudix_RppH"/>
    <property type="match status" value="1"/>
</dbReference>
<keyword evidence="7" id="KW-1185">Reference proteome</keyword>
<comment type="similarity">
    <text evidence="4">Belongs to the Nudix hydrolase family. RppH subfamily.</text>
</comment>
<dbReference type="GO" id="GO:0034432">
    <property type="term" value="F:bis(5'-adenosyl)-pentaphosphatase activity"/>
    <property type="evidence" value="ECO:0007669"/>
    <property type="project" value="TreeGrafter"/>
</dbReference>
<dbReference type="PANTHER" id="PTHR11839:SF22">
    <property type="entry name" value="NUDIX HYDROLASE 26, CHLOROPLASTIC"/>
    <property type="match status" value="1"/>
</dbReference>
<evidence type="ECO:0000313" key="7">
    <source>
        <dbReference type="Proteomes" id="UP000282211"/>
    </source>
</evidence>
<dbReference type="RefSeq" id="WP_121098829.1">
    <property type="nucleotide sequence ID" value="NZ_RBII01000001.1"/>
</dbReference>
<dbReference type="GO" id="GO:0019693">
    <property type="term" value="P:ribose phosphate metabolic process"/>
    <property type="evidence" value="ECO:0007669"/>
    <property type="project" value="TreeGrafter"/>
</dbReference>
<evidence type="ECO:0000313" key="6">
    <source>
        <dbReference type="EMBL" id="RKQ71018.1"/>
    </source>
</evidence>
<feature type="domain" description="Nudix hydrolase" evidence="5">
    <location>
        <begin position="7"/>
        <end position="154"/>
    </location>
</feature>
<dbReference type="PROSITE" id="PS00893">
    <property type="entry name" value="NUDIX_BOX"/>
    <property type="match status" value="1"/>
</dbReference>
<comment type="cofactor">
    <cofactor evidence="4">
        <name>a divalent metal cation</name>
        <dbReference type="ChEBI" id="CHEBI:60240"/>
    </cofactor>
</comment>
<comment type="caution">
    <text evidence="6">The sequence shown here is derived from an EMBL/GenBank/DDBJ whole genome shotgun (WGS) entry which is preliminary data.</text>
</comment>
<dbReference type="CDD" id="cd03671">
    <property type="entry name" value="NUDIX_Ap4A_hydrolase_plant_like"/>
    <property type="match status" value="1"/>
</dbReference>
<evidence type="ECO:0000256" key="4">
    <source>
        <dbReference type="HAMAP-Rule" id="MF_00298"/>
    </source>
</evidence>
<dbReference type="NCBIfam" id="NF001938">
    <property type="entry name" value="PRK00714.1-5"/>
    <property type="match status" value="1"/>
</dbReference>
<dbReference type="InParanoid" id="A0A420WJ45"/>
<dbReference type="FunCoup" id="A0A420WJ45">
    <property type="interactions" value="227"/>
</dbReference>
<accession>A0A420WJ45</accession>
<comment type="cofactor">
    <cofactor evidence="1">
        <name>Mn(2+)</name>
        <dbReference type="ChEBI" id="CHEBI:29035"/>
    </cofactor>
</comment>
<dbReference type="InterPro" id="IPR020476">
    <property type="entry name" value="Nudix_hydrolase"/>
</dbReference>
<proteinExistence type="inferred from homology"/>
<dbReference type="Pfam" id="PF00293">
    <property type="entry name" value="NUDIX"/>
    <property type="match status" value="1"/>
</dbReference>
<dbReference type="AlphaFoldDB" id="A0A420WJ45"/>
<dbReference type="InterPro" id="IPR020084">
    <property type="entry name" value="NUDIX_hydrolase_CS"/>
</dbReference>
<evidence type="ECO:0000256" key="2">
    <source>
        <dbReference type="ARBA" id="ARBA00001946"/>
    </source>
</evidence>